<sequence length="80" mass="9210">MAEIQTGVRNCLTAGEEKEFQWSKTLTAHKGTCDNIYKGREKSELIQMSFEMFRVQKKPTLTSKRFAAKELTCLLGRDSY</sequence>
<proteinExistence type="predicted"/>
<gene>
    <name evidence="1" type="ORF">CEXT_682791</name>
</gene>
<accession>A0AAV4QYS4</accession>
<organism evidence="1 2">
    <name type="scientific">Caerostris extrusa</name>
    <name type="common">Bark spider</name>
    <name type="synonym">Caerostris bankana</name>
    <dbReference type="NCBI Taxonomy" id="172846"/>
    <lineage>
        <taxon>Eukaryota</taxon>
        <taxon>Metazoa</taxon>
        <taxon>Ecdysozoa</taxon>
        <taxon>Arthropoda</taxon>
        <taxon>Chelicerata</taxon>
        <taxon>Arachnida</taxon>
        <taxon>Araneae</taxon>
        <taxon>Araneomorphae</taxon>
        <taxon>Entelegynae</taxon>
        <taxon>Araneoidea</taxon>
        <taxon>Araneidae</taxon>
        <taxon>Caerostris</taxon>
    </lineage>
</organism>
<keyword evidence="2" id="KW-1185">Reference proteome</keyword>
<name>A0AAV4QYS4_CAEEX</name>
<evidence type="ECO:0000313" key="1">
    <source>
        <dbReference type="EMBL" id="GIY13996.1"/>
    </source>
</evidence>
<protein>
    <submittedName>
        <fullName evidence="1">Uncharacterized protein</fullName>
    </submittedName>
</protein>
<dbReference type="Proteomes" id="UP001054945">
    <property type="component" value="Unassembled WGS sequence"/>
</dbReference>
<dbReference type="EMBL" id="BPLR01007030">
    <property type="protein sequence ID" value="GIY13996.1"/>
    <property type="molecule type" value="Genomic_DNA"/>
</dbReference>
<comment type="caution">
    <text evidence="1">The sequence shown here is derived from an EMBL/GenBank/DDBJ whole genome shotgun (WGS) entry which is preliminary data.</text>
</comment>
<reference evidence="1 2" key="1">
    <citation type="submission" date="2021-06" db="EMBL/GenBank/DDBJ databases">
        <title>Caerostris extrusa draft genome.</title>
        <authorList>
            <person name="Kono N."/>
            <person name="Arakawa K."/>
        </authorList>
    </citation>
    <scope>NUCLEOTIDE SEQUENCE [LARGE SCALE GENOMIC DNA]</scope>
</reference>
<dbReference type="AlphaFoldDB" id="A0AAV4QYS4"/>
<evidence type="ECO:0000313" key="2">
    <source>
        <dbReference type="Proteomes" id="UP001054945"/>
    </source>
</evidence>